<comment type="caution">
    <text evidence="1">The sequence shown here is derived from an EMBL/GenBank/DDBJ whole genome shotgun (WGS) entry which is preliminary data.</text>
</comment>
<name>A0A2M8LDY8_9BACT</name>
<dbReference type="InterPro" id="IPR007922">
    <property type="entry name" value="DciA-like"/>
</dbReference>
<proteinExistence type="predicted"/>
<dbReference type="AlphaFoldDB" id="A0A2M8LDY8"/>
<evidence type="ECO:0000313" key="1">
    <source>
        <dbReference type="EMBL" id="PJE75660.1"/>
    </source>
</evidence>
<organism evidence="1 2">
    <name type="scientific">Candidatus Uhrbacteria bacterium CG10_big_fil_rev_8_21_14_0_10_48_11</name>
    <dbReference type="NCBI Taxonomy" id="1975037"/>
    <lineage>
        <taxon>Bacteria</taxon>
        <taxon>Candidatus Uhriibacteriota</taxon>
    </lineage>
</organism>
<dbReference type="Pfam" id="PF05258">
    <property type="entry name" value="DciA"/>
    <property type="match status" value="1"/>
</dbReference>
<reference evidence="1 2" key="1">
    <citation type="submission" date="2017-09" db="EMBL/GenBank/DDBJ databases">
        <title>Depth-based differentiation of microbial function through sediment-hosted aquifers and enrichment of novel symbionts in the deep terrestrial subsurface.</title>
        <authorList>
            <person name="Probst A.J."/>
            <person name="Ladd B."/>
            <person name="Jarett J.K."/>
            <person name="Geller-Mcgrath D.E."/>
            <person name="Sieber C.M."/>
            <person name="Emerson J.B."/>
            <person name="Anantharaman K."/>
            <person name="Thomas B.C."/>
            <person name="Malmstrom R."/>
            <person name="Stieglmeier M."/>
            <person name="Klingl A."/>
            <person name="Woyke T."/>
            <person name="Ryan C.M."/>
            <person name="Banfield J.F."/>
        </authorList>
    </citation>
    <scope>NUCLEOTIDE SEQUENCE [LARGE SCALE GENOMIC DNA]</scope>
    <source>
        <strain evidence="1">CG10_big_fil_rev_8_21_14_0_10_48_11</strain>
    </source>
</reference>
<dbReference type="Proteomes" id="UP000231152">
    <property type="component" value="Unassembled WGS sequence"/>
</dbReference>
<evidence type="ECO:0008006" key="3">
    <source>
        <dbReference type="Google" id="ProtNLM"/>
    </source>
</evidence>
<protein>
    <recommendedName>
        <fullName evidence="3">DUF721 domain-containing protein</fullName>
    </recommendedName>
</protein>
<dbReference type="EMBL" id="PFET01000012">
    <property type="protein sequence ID" value="PJE75660.1"/>
    <property type="molecule type" value="Genomic_DNA"/>
</dbReference>
<sequence length="108" mass="11658">MLKSIGDYLQGALNRTGADRAVSAAVVVENAELIIRQMLPDLHPADLSVVSFAHGTITIGAANTAVGQELKLRADALLEALRSTFPKQGIKRLRVRPTANRGRYPQPE</sequence>
<evidence type="ECO:0000313" key="2">
    <source>
        <dbReference type="Proteomes" id="UP000231152"/>
    </source>
</evidence>
<accession>A0A2M8LDY8</accession>
<gene>
    <name evidence="1" type="ORF">COV04_03615</name>
</gene>